<reference evidence="2" key="1">
    <citation type="submission" date="2021-06" db="EMBL/GenBank/DDBJ databases">
        <authorList>
            <person name="Kallberg Y."/>
            <person name="Tangrot J."/>
            <person name="Rosling A."/>
        </authorList>
    </citation>
    <scope>NUCLEOTIDE SEQUENCE</scope>
    <source>
        <strain evidence="2">FL130A</strain>
    </source>
</reference>
<keyword evidence="3" id="KW-1185">Reference proteome</keyword>
<name>A0A9N9CBN3_9GLOM</name>
<gene>
    <name evidence="2" type="ORF">ALEPTO_LOCUS7898</name>
</gene>
<evidence type="ECO:0000313" key="2">
    <source>
        <dbReference type="EMBL" id="CAG8595455.1"/>
    </source>
</evidence>
<evidence type="ECO:0000313" key="3">
    <source>
        <dbReference type="Proteomes" id="UP000789508"/>
    </source>
</evidence>
<feature type="non-terminal residue" evidence="2">
    <location>
        <position position="1"/>
    </location>
</feature>
<comment type="caution">
    <text evidence="2">The sequence shown here is derived from an EMBL/GenBank/DDBJ whole genome shotgun (WGS) entry which is preliminary data.</text>
</comment>
<organism evidence="2 3">
    <name type="scientific">Ambispora leptoticha</name>
    <dbReference type="NCBI Taxonomy" id="144679"/>
    <lineage>
        <taxon>Eukaryota</taxon>
        <taxon>Fungi</taxon>
        <taxon>Fungi incertae sedis</taxon>
        <taxon>Mucoromycota</taxon>
        <taxon>Glomeromycotina</taxon>
        <taxon>Glomeromycetes</taxon>
        <taxon>Archaeosporales</taxon>
        <taxon>Ambisporaceae</taxon>
        <taxon>Ambispora</taxon>
    </lineage>
</organism>
<protein>
    <submittedName>
        <fullName evidence="2">13327_t:CDS:1</fullName>
    </submittedName>
</protein>
<feature type="region of interest" description="Disordered" evidence="1">
    <location>
        <begin position="57"/>
        <end position="85"/>
    </location>
</feature>
<accession>A0A9N9CBN3</accession>
<feature type="compositionally biased region" description="Basic and acidic residues" evidence="1">
    <location>
        <begin position="136"/>
        <end position="154"/>
    </location>
</feature>
<feature type="compositionally biased region" description="Acidic residues" evidence="1">
    <location>
        <begin position="125"/>
        <end position="135"/>
    </location>
</feature>
<proteinExistence type="predicted"/>
<feature type="region of interest" description="Disordered" evidence="1">
    <location>
        <begin position="112"/>
        <end position="154"/>
    </location>
</feature>
<dbReference type="Proteomes" id="UP000789508">
    <property type="component" value="Unassembled WGS sequence"/>
</dbReference>
<dbReference type="EMBL" id="CAJVPS010003866">
    <property type="protein sequence ID" value="CAG8595455.1"/>
    <property type="molecule type" value="Genomic_DNA"/>
</dbReference>
<dbReference type="OrthoDB" id="2443653at2759"/>
<dbReference type="AlphaFoldDB" id="A0A9N9CBN3"/>
<sequence length="206" mass="23909">MKKNLRKSSKLLSRTITNIDKRRKIAVKQLQTQALVISSEEYVERSQGARSIIARGLLPNEDSQAPHDVQNDNPESTSDEEGNISPCELASIRKAERHLLLYKKTTDDKNYIDDEVDEDNKGTDDENYTDDEVDEDKNSSDDEVYRDNIVDEDSKKKISEIPLQEKQRKEINDNFNSMVKDKMWKLSSGRYVEKELYELGKKLDYE</sequence>
<evidence type="ECO:0000256" key="1">
    <source>
        <dbReference type="SAM" id="MobiDB-lite"/>
    </source>
</evidence>